<evidence type="ECO:0000313" key="12">
    <source>
        <dbReference type="Proteomes" id="UP001489004"/>
    </source>
</evidence>
<dbReference type="Gene3D" id="3.40.1170.60">
    <property type="match status" value="1"/>
</dbReference>
<dbReference type="GO" id="GO:0006281">
    <property type="term" value="P:DNA repair"/>
    <property type="evidence" value="ECO:0007669"/>
    <property type="project" value="UniProtKB-KW"/>
</dbReference>
<dbReference type="GO" id="GO:0005634">
    <property type="term" value="C:nucleus"/>
    <property type="evidence" value="ECO:0007669"/>
    <property type="project" value="UniProtKB-SubCell"/>
</dbReference>
<dbReference type="GO" id="GO:0003887">
    <property type="term" value="F:DNA-directed DNA polymerase activity"/>
    <property type="evidence" value="ECO:0007669"/>
    <property type="project" value="TreeGrafter"/>
</dbReference>
<evidence type="ECO:0000259" key="10">
    <source>
        <dbReference type="PROSITE" id="PS50173"/>
    </source>
</evidence>
<dbReference type="InterPro" id="IPR043502">
    <property type="entry name" value="DNA/RNA_pol_sf"/>
</dbReference>
<dbReference type="GO" id="GO:0035861">
    <property type="term" value="C:site of double-strand break"/>
    <property type="evidence" value="ECO:0007669"/>
    <property type="project" value="TreeGrafter"/>
</dbReference>
<feature type="domain" description="UmuC" evidence="10">
    <location>
        <begin position="6"/>
        <end position="202"/>
    </location>
</feature>
<keyword evidence="6" id="KW-0460">Magnesium</keyword>
<dbReference type="InterPro" id="IPR001126">
    <property type="entry name" value="UmuC"/>
</dbReference>
<dbReference type="AlphaFoldDB" id="A0AAW1R6D6"/>
<keyword evidence="2" id="KW-0808">Transferase</keyword>
<comment type="caution">
    <text evidence="11">The sequence shown here is derived from an EMBL/GenBank/DDBJ whole genome shotgun (WGS) entry which is preliminary data.</text>
</comment>
<dbReference type="GO" id="GO:0009314">
    <property type="term" value="P:response to radiation"/>
    <property type="evidence" value="ECO:0007669"/>
    <property type="project" value="TreeGrafter"/>
</dbReference>
<keyword evidence="3" id="KW-0548">Nucleotidyltransferase</keyword>
<evidence type="ECO:0000256" key="7">
    <source>
        <dbReference type="ARBA" id="ARBA00023204"/>
    </source>
</evidence>
<evidence type="ECO:0000256" key="2">
    <source>
        <dbReference type="ARBA" id="ARBA00022679"/>
    </source>
</evidence>
<dbReference type="PANTHER" id="PTHR45873">
    <property type="entry name" value="DNA POLYMERASE ETA"/>
    <property type="match status" value="1"/>
</dbReference>
<evidence type="ECO:0000256" key="3">
    <source>
        <dbReference type="ARBA" id="ARBA00022695"/>
    </source>
</evidence>
<evidence type="ECO:0000256" key="6">
    <source>
        <dbReference type="ARBA" id="ARBA00022842"/>
    </source>
</evidence>
<dbReference type="InterPro" id="IPR052230">
    <property type="entry name" value="DNA_polymerase_eta"/>
</dbReference>
<gene>
    <name evidence="11" type="ORF">WJX72_003815</name>
</gene>
<evidence type="ECO:0000256" key="4">
    <source>
        <dbReference type="ARBA" id="ARBA00022723"/>
    </source>
</evidence>
<evidence type="ECO:0000256" key="5">
    <source>
        <dbReference type="ARBA" id="ARBA00022763"/>
    </source>
</evidence>
<dbReference type="FunFam" id="3.40.1170.60:FF:000003">
    <property type="entry name" value="DNA polymerase eta"/>
    <property type="match status" value="1"/>
</dbReference>
<dbReference type="Gene3D" id="3.30.70.270">
    <property type="match status" value="2"/>
</dbReference>
<keyword evidence="7" id="KW-0234">DNA repair</keyword>
<protein>
    <recommendedName>
        <fullName evidence="10">UmuC domain-containing protein</fullName>
    </recommendedName>
</protein>
<dbReference type="SUPFAM" id="SSF56672">
    <property type="entry name" value="DNA/RNA polymerases"/>
    <property type="match status" value="1"/>
</dbReference>
<dbReference type="Pfam" id="PF00817">
    <property type="entry name" value="IMS"/>
    <property type="match status" value="1"/>
</dbReference>
<dbReference type="GO" id="GO:0042276">
    <property type="term" value="P:error-prone translesion synthesis"/>
    <property type="evidence" value="ECO:0007669"/>
    <property type="project" value="TreeGrafter"/>
</dbReference>
<dbReference type="GO" id="GO:0046872">
    <property type="term" value="F:metal ion binding"/>
    <property type="evidence" value="ECO:0007669"/>
    <property type="project" value="UniProtKB-KW"/>
</dbReference>
<keyword evidence="12" id="KW-1185">Reference proteome</keyword>
<dbReference type="InterPro" id="IPR043128">
    <property type="entry name" value="Rev_trsase/Diguanyl_cyclase"/>
</dbReference>
<evidence type="ECO:0000313" key="11">
    <source>
        <dbReference type="EMBL" id="KAK9829085.1"/>
    </source>
</evidence>
<feature type="compositionally biased region" description="Polar residues" evidence="9">
    <location>
        <begin position="333"/>
        <end position="346"/>
    </location>
</feature>
<dbReference type="PANTHER" id="PTHR45873:SF1">
    <property type="entry name" value="DNA POLYMERASE ETA"/>
    <property type="match status" value="1"/>
</dbReference>
<dbReference type="GO" id="GO:0005657">
    <property type="term" value="C:replication fork"/>
    <property type="evidence" value="ECO:0007669"/>
    <property type="project" value="TreeGrafter"/>
</dbReference>
<proteinExistence type="predicted"/>
<dbReference type="EMBL" id="JALJOR010000001">
    <property type="protein sequence ID" value="KAK9829085.1"/>
    <property type="molecule type" value="Genomic_DNA"/>
</dbReference>
<comment type="subcellular location">
    <subcellularLocation>
        <location evidence="1">Nucleus</location>
    </subcellularLocation>
</comment>
<evidence type="ECO:0000256" key="1">
    <source>
        <dbReference type="ARBA" id="ARBA00004123"/>
    </source>
</evidence>
<dbReference type="PROSITE" id="PS50173">
    <property type="entry name" value="UMUC"/>
    <property type="match status" value="1"/>
</dbReference>
<evidence type="ECO:0000256" key="8">
    <source>
        <dbReference type="ARBA" id="ARBA00023242"/>
    </source>
</evidence>
<feature type="region of interest" description="Disordered" evidence="9">
    <location>
        <begin position="326"/>
        <end position="346"/>
    </location>
</feature>
<keyword evidence="5" id="KW-0227">DNA damage</keyword>
<dbReference type="Proteomes" id="UP001489004">
    <property type="component" value="Unassembled WGS sequence"/>
</dbReference>
<reference evidence="11 12" key="1">
    <citation type="journal article" date="2024" name="Nat. Commun.">
        <title>Phylogenomics reveals the evolutionary origins of lichenization in chlorophyte algae.</title>
        <authorList>
            <person name="Puginier C."/>
            <person name="Libourel C."/>
            <person name="Otte J."/>
            <person name="Skaloud P."/>
            <person name="Haon M."/>
            <person name="Grisel S."/>
            <person name="Petersen M."/>
            <person name="Berrin J.G."/>
            <person name="Delaux P.M."/>
            <person name="Dal Grande F."/>
            <person name="Keller J."/>
        </authorList>
    </citation>
    <scope>NUCLEOTIDE SEQUENCE [LARGE SCALE GENOMIC DNA]</scope>
    <source>
        <strain evidence="11 12">SAG 2043</strain>
    </source>
</reference>
<name>A0AAW1R6D6_9CHLO</name>
<dbReference type="Gene3D" id="1.10.150.20">
    <property type="entry name" value="5' to 3' exonuclease, C-terminal subdomain"/>
    <property type="match status" value="1"/>
</dbReference>
<sequence length="346" mass="37404">MNGRLVLHVDIDTFFCQVEQNRDPSLKGQPIAIQQHQDIIAVSYEARKAGVRKHMRPVEARKVLQAVGGHLVHVYMAEGARVSYEPYREVSRRFIKALRQFDSIAIVEKASIDEAYLLYLPHGPQSTAPVDIAAGAQLAARIKASVLKELGLVVSVGVARNKVLAKLASEASKPNGLLSVDGRQAVEALLGRMPAARLPRCGGVVAETLRAAGVETVADLQAWSVTQLHQALGFKPAVAAQLHDWARGICHEPVIEKGPAKTISVQMTLTPVQLAMHPSLSHTTSAAGGQAGVFEPLPIDSPDLKVRLRRLLTAMGCDLLNRVLNDKEEESRSQPAPHSQQEALAS</sequence>
<accession>A0AAW1R6D6</accession>
<keyword evidence="4" id="KW-0479">Metal-binding</keyword>
<evidence type="ECO:0000256" key="9">
    <source>
        <dbReference type="SAM" id="MobiDB-lite"/>
    </source>
</evidence>
<keyword evidence="8" id="KW-0539">Nucleus</keyword>
<organism evidence="11 12">
    <name type="scientific">[Myrmecia] bisecta</name>
    <dbReference type="NCBI Taxonomy" id="41462"/>
    <lineage>
        <taxon>Eukaryota</taxon>
        <taxon>Viridiplantae</taxon>
        <taxon>Chlorophyta</taxon>
        <taxon>core chlorophytes</taxon>
        <taxon>Trebouxiophyceae</taxon>
        <taxon>Trebouxiales</taxon>
        <taxon>Trebouxiaceae</taxon>
        <taxon>Myrmecia</taxon>
    </lineage>
</organism>